<reference evidence="4 5" key="1">
    <citation type="submission" date="2013-11" db="EMBL/GenBank/DDBJ databases">
        <title>Metagenomic analysis of a methanogenic consortium involved in long chain n-alkane degradation.</title>
        <authorList>
            <person name="Davidova I.A."/>
            <person name="Callaghan A.V."/>
            <person name="Wawrik B."/>
            <person name="Pruitt S."/>
            <person name="Marks C."/>
            <person name="Duncan K.E."/>
            <person name="Suflita J.M."/>
        </authorList>
    </citation>
    <scope>NUCLEOTIDE SEQUENCE [LARGE SCALE GENOMIC DNA]</scope>
    <source>
        <strain evidence="4 5">SPR</strain>
    </source>
</reference>
<proteinExistence type="predicted"/>
<dbReference type="EMBL" id="AZAC01000056">
    <property type="protein sequence ID" value="KIX11451.1"/>
    <property type="molecule type" value="Genomic_DNA"/>
</dbReference>
<dbReference type="PROSITE" id="PS51257">
    <property type="entry name" value="PROKAR_LIPOPROTEIN"/>
    <property type="match status" value="1"/>
</dbReference>
<dbReference type="PANTHER" id="PTHR34700:SF4">
    <property type="entry name" value="PHAGE-LIKE ELEMENT PBSX PROTEIN XKDP"/>
    <property type="match status" value="1"/>
</dbReference>
<dbReference type="AlphaFoldDB" id="A0A0D2J701"/>
<dbReference type="PROSITE" id="PS51782">
    <property type="entry name" value="LYSM"/>
    <property type="match status" value="1"/>
</dbReference>
<feature type="chain" id="PRO_5002244658" evidence="2">
    <location>
        <begin position="25"/>
        <end position="150"/>
    </location>
</feature>
<dbReference type="RefSeq" id="WP_052515514.1">
    <property type="nucleotide sequence ID" value="NZ_AZAC01000056.1"/>
</dbReference>
<comment type="caution">
    <text evidence="4">The sequence shown here is derived from an EMBL/GenBank/DDBJ whole genome shotgun (WGS) entry which is preliminary data.</text>
</comment>
<evidence type="ECO:0000313" key="5">
    <source>
        <dbReference type="Proteomes" id="UP000032233"/>
    </source>
</evidence>
<gene>
    <name evidence="4" type="ORF">X474_24725</name>
</gene>
<dbReference type="InParanoid" id="A0A0D2J701"/>
<keyword evidence="2" id="KW-0732">Signal</keyword>
<feature type="region of interest" description="Disordered" evidence="1">
    <location>
        <begin position="33"/>
        <end position="63"/>
    </location>
</feature>
<dbReference type="InterPro" id="IPR036779">
    <property type="entry name" value="LysM_dom_sf"/>
</dbReference>
<dbReference type="OrthoDB" id="370541at2"/>
<feature type="signal peptide" evidence="2">
    <location>
        <begin position="1"/>
        <end position="24"/>
    </location>
</feature>
<evidence type="ECO:0000313" key="4">
    <source>
        <dbReference type="EMBL" id="KIX11451.1"/>
    </source>
</evidence>
<dbReference type="InterPro" id="IPR018392">
    <property type="entry name" value="LysM"/>
</dbReference>
<evidence type="ECO:0000259" key="3">
    <source>
        <dbReference type="PROSITE" id="PS51782"/>
    </source>
</evidence>
<name>A0A0D2J701_9BACT</name>
<sequence length="150" mass="16613">MRKLVKMFPWIAVVVALGMLSGCAAICGVDEEKPAPAPPPPPKQWKAKPAPVTDKPAPPPALPTTYTVEKCDDLYTISAKPQIYNDPWLWPLLWDANKDKIQDPNKIKEGTVLTIQRGVDDQAKADARDRAKKFPKYIPPAGAKRYCPPK</sequence>
<protein>
    <submittedName>
        <fullName evidence="4">Peptidoglycan-binding protein</fullName>
    </submittedName>
</protein>
<dbReference type="Gene3D" id="3.10.350.10">
    <property type="entry name" value="LysM domain"/>
    <property type="match status" value="1"/>
</dbReference>
<evidence type="ECO:0000256" key="2">
    <source>
        <dbReference type="SAM" id="SignalP"/>
    </source>
</evidence>
<dbReference type="InterPro" id="IPR052196">
    <property type="entry name" value="Bact_Kbp"/>
</dbReference>
<dbReference type="Proteomes" id="UP000032233">
    <property type="component" value="Unassembled WGS sequence"/>
</dbReference>
<evidence type="ECO:0000256" key="1">
    <source>
        <dbReference type="SAM" id="MobiDB-lite"/>
    </source>
</evidence>
<dbReference type="PANTHER" id="PTHR34700">
    <property type="entry name" value="POTASSIUM BINDING PROTEIN KBP"/>
    <property type="match status" value="1"/>
</dbReference>
<feature type="domain" description="LysM" evidence="3">
    <location>
        <begin position="64"/>
        <end position="115"/>
    </location>
</feature>
<organism evidence="4 5">
    <name type="scientific">Dethiosulfatarculus sandiegensis</name>
    <dbReference type="NCBI Taxonomy" id="1429043"/>
    <lineage>
        <taxon>Bacteria</taxon>
        <taxon>Pseudomonadati</taxon>
        <taxon>Thermodesulfobacteriota</taxon>
        <taxon>Desulfarculia</taxon>
        <taxon>Desulfarculales</taxon>
        <taxon>Desulfarculaceae</taxon>
        <taxon>Dethiosulfatarculus</taxon>
    </lineage>
</organism>
<dbReference type="STRING" id="1429043.X474_24725"/>
<accession>A0A0D2J701</accession>
<keyword evidence="5" id="KW-1185">Reference proteome</keyword>